<keyword evidence="2" id="KW-1185">Reference proteome</keyword>
<dbReference type="EMBL" id="AMXF01000008">
    <property type="protein sequence ID" value="ENO98634.1"/>
    <property type="molecule type" value="Genomic_DNA"/>
</dbReference>
<protein>
    <submittedName>
        <fullName evidence="1">Uncharacterized protein</fullName>
    </submittedName>
</protein>
<comment type="caution">
    <text evidence="1">The sequence shown here is derived from an EMBL/GenBank/DDBJ whole genome shotgun (WGS) entry which is preliminary data.</text>
</comment>
<organism evidence="1 2">
    <name type="scientific">Thauera phenylacetica B4P</name>
    <dbReference type="NCBI Taxonomy" id="1234382"/>
    <lineage>
        <taxon>Bacteria</taxon>
        <taxon>Pseudomonadati</taxon>
        <taxon>Pseudomonadota</taxon>
        <taxon>Betaproteobacteria</taxon>
        <taxon>Rhodocyclales</taxon>
        <taxon>Zoogloeaceae</taxon>
        <taxon>Thauera</taxon>
    </lineage>
</organism>
<evidence type="ECO:0000313" key="1">
    <source>
        <dbReference type="EMBL" id="ENO98634.1"/>
    </source>
</evidence>
<dbReference type="AlphaFoldDB" id="N7A2V9"/>
<gene>
    <name evidence="1" type="ORF">C667_02978</name>
</gene>
<dbReference type="OrthoDB" id="8527994at2"/>
<name>N7A2V9_9RHOO</name>
<proteinExistence type="predicted"/>
<dbReference type="RefSeq" id="WP_004356667.1">
    <property type="nucleotide sequence ID" value="NZ_AMXF01000008.1"/>
</dbReference>
<sequence length="174" mass="18463">MIGKYFDGALALAMGAALLVVLTVVGWMSYQAGAASGARAAAAERERTLQAEQAATREALERLQAAQTRGDTLSRQLAAAIRETGRLRKERDDAISRTTTGRVCLDEPALRVLDGAPGLDADLPDAAGGAARADAGHVATDTHVARWALDAGGRYDECRRRLDALIGWHEEGPR</sequence>
<dbReference type="Proteomes" id="UP000013047">
    <property type="component" value="Unassembled WGS sequence"/>
</dbReference>
<evidence type="ECO:0000313" key="2">
    <source>
        <dbReference type="Proteomes" id="UP000013047"/>
    </source>
</evidence>
<accession>N7A2V9</accession>
<reference evidence="1 2" key="1">
    <citation type="submission" date="2012-09" db="EMBL/GenBank/DDBJ databases">
        <title>Draft Genome Sequences of 6 Strains from Genus Thauera.</title>
        <authorList>
            <person name="Liu B."/>
            <person name="Shapleigh J.P."/>
            <person name="Frostegard A.H."/>
        </authorList>
    </citation>
    <scope>NUCLEOTIDE SEQUENCE [LARGE SCALE GENOMIC DNA]</scope>
    <source>
        <strain evidence="1 2">B4P</strain>
    </source>
</reference>